<protein>
    <submittedName>
        <fullName evidence="2">Uncharacterized protein</fullName>
    </submittedName>
</protein>
<dbReference type="Proteomes" id="UP000518300">
    <property type="component" value="Unassembled WGS sequence"/>
</dbReference>
<keyword evidence="1" id="KW-0732">Signal</keyword>
<feature type="signal peptide" evidence="1">
    <location>
        <begin position="1"/>
        <end position="23"/>
    </location>
</feature>
<keyword evidence="3" id="KW-1185">Reference proteome</keyword>
<name>A0A848LPS0_9BACT</name>
<evidence type="ECO:0000313" key="2">
    <source>
        <dbReference type="EMBL" id="NMO19888.1"/>
    </source>
</evidence>
<dbReference type="CDD" id="cd16364">
    <property type="entry name" value="T3SC_I-like"/>
    <property type="match status" value="1"/>
</dbReference>
<comment type="caution">
    <text evidence="2">The sequence shown here is derived from an EMBL/GenBank/DDBJ whole genome shotgun (WGS) entry which is preliminary data.</text>
</comment>
<dbReference type="RefSeq" id="WP_169349125.1">
    <property type="nucleotide sequence ID" value="NZ_JABBJJ010000211.1"/>
</dbReference>
<feature type="chain" id="PRO_5032800741" evidence="1">
    <location>
        <begin position="24"/>
        <end position="175"/>
    </location>
</feature>
<evidence type="ECO:0000256" key="1">
    <source>
        <dbReference type="SAM" id="SignalP"/>
    </source>
</evidence>
<sequence>MATAPRSGLAGMLRSWVSFLAPAAPADTPLTRESARRLVQGFLGEEGTPPSGGINEQGFGGLDAGGTSLYFEWHEDTQALECSALVYRFREPPKPGVIDGFRAEEREGTDTGGGTVDYEPENRGLFLSRTYTRMPTERAFAKDLRQLMKASRHWGDVVLDRVASRVFHPEELRQG</sequence>
<proteinExistence type="predicted"/>
<dbReference type="AlphaFoldDB" id="A0A848LPS0"/>
<evidence type="ECO:0000313" key="3">
    <source>
        <dbReference type="Proteomes" id="UP000518300"/>
    </source>
</evidence>
<reference evidence="2 3" key="1">
    <citation type="submission" date="2020-04" db="EMBL/GenBank/DDBJ databases">
        <title>Draft genome of Pyxidicoccus fallax type strain.</title>
        <authorList>
            <person name="Whitworth D.E."/>
        </authorList>
    </citation>
    <scope>NUCLEOTIDE SEQUENCE [LARGE SCALE GENOMIC DNA]</scope>
    <source>
        <strain evidence="2 3">DSM 14698</strain>
    </source>
</reference>
<dbReference type="EMBL" id="JABBJJ010000211">
    <property type="protein sequence ID" value="NMO19888.1"/>
    <property type="molecule type" value="Genomic_DNA"/>
</dbReference>
<gene>
    <name evidence="2" type="ORF">HG543_34265</name>
</gene>
<organism evidence="2 3">
    <name type="scientific">Pyxidicoccus fallax</name>
    <dbReference type="NCBI Taxonomy" id="394095"/>
    <lineage>
        <taxon>Bacteria</taxon>
        <taxon>Pseudomonadati</taxon>
        <taxon>Myxococcota</taxon>
        <taxon>Myxococcia</taxon>
        <taxon>Myxococcales</taxon>
        <taxon>Cystobacterineae</taxon>
        <taxon>Myxococcaceae</taxon>
        <taxon>Pyxidicoccus</taxon>
    </lineage>
</organism>
<accession>A0A848LPS0</accession>